<dbReference type="RefSeq" id="WP_173751744.1">
    <property type="nucleotide sequence ID" value="NZ_JAAITB010000070.1"/>
</dbReference>
<accession>A0ABX2I2N4</accession>
<keyword evidence="5" id="KW-1133">Transmembrane helix</keyword>
<keyword evidence="3" id="KW-0732">Signal</keyword>
<evidence type="ECO:0000256" key="4">
    <source>
        <dbReference type="ARBA" id="ARBA00023088"/>
    </source>
</evidence>
<keyword evidence="5" id="KW-0472">Membrane</keyword>
<sequence length="68" mass="7146">ASATVDDTKATMTKQGESDNAYVNMEVTNQKQFLLPLTGGTGSYLLIIVGVVVAGCGVMVLRRNKKAA</sequence>
<dbReference type="EMBL" id="JAAITB010000070">
    <property type="protein sequence ID" value="NSJ81112.1"/>
    <property type="molecule type" value="Genomic_DNA"/>
</dbReference>
<evidence type="ECO:0000256" key="2">
    <source>
        <dbReference type="ARBA" id="ARBA00022525"/>
    </source>
</evidence>
<keyword evidence="8" id="KW-1185">Reference proteome</keyword>
<evidence type="ECO:0000313" key="7">
    <source>
        <dbReference type="EMBL" id="NSJ81112.1"/>
    </source>
</evidence>
<comment type="caution">
    <text evidence="7">The sequence shown here is derived from an EMBL/GenBank/DDBJ whole genome shotgun (WGS) entry which is preliminary data.</text>
</comment>
<evidence type="ECO:0000313" key="8">
    <source>
        <dbReference type="Proteomes" id="UP001644750"/>
    </source>
</evidence>
<dbReference type="NCBIfam" id="TIGR01167">
    <property type="entry name" value="LPXTG_anchor"/>
    <property type="match status" value="1"/>
</dbReference>
<dbReference type="Pfam" id="PF00746">
    <property type="entry name" value="Gram_pos_anchor"/>
    <property type="match status" value="1"/>
</dbReference>
<protein>
    <submittedName>
        <fullName evidence="7">LPXTG cell wall anchor domain-containing protein</fullName>
    </submittedName>
</protein>
<proteinExistence type="predicted"/>
<evidence type="ECO:0000256" key="3">
    <source>
        <dbReference type="ARBA" id="ARBA00022729"/>
    </source>
</evidence>
<keyword evidence="4" id="KW-0572">Peptidoglycan-anchor</keyword>
<keyword evidence="5" id="KW-0812">Transmembrane</keyword>
<gene>
    <name evidence="7" type="ORF">G5A72_16350</name>
</gene>
<evidence type="ECO:0000259" key="6">
    <source>
        <dbReference type="Pfam" id="PF00746"/>
    </source>
</evidence>
<keyword evidence="2" id="KW-0964">Secreted</keyword>
<name>A0ABX2I2N4_ANAHA</name>
<dbReference type="InterPro" id="IPR019931">
    <property type="entry name" value="LPXTG_anchor"/>
</dbReference>
<organism evidence="7 8">
    <name type="scientific">Anaerostipes hadrus</name>
    <dbReference type="NCBI Taxonomy" id="649756"/>
    <lineage>
        <taxon>Bacteria</taxon>
        <taxon>Bacillati</taxon>
        <taxon>Bacillota</taxon>
        <taxon>Clostridia</taxon>
        <taxon>Lachnospirales</taxon>
        <taxon>Lachnospiraceae</taxon>
        <taxon>Anaerostipes</taxon>
    </lineage>
</organism>
<keyword evidence="1" id="KW-0134">Cell wall</keyword>
<feature type="domain" description="Gram-positive cocci surface proteins LPxTG" evidence="6">
    <location>
        <begin position="29"/>
        <end position="66"/>
    </location>
</feature>
<feature type="transmembrane region" description="Helical" evidence="5">
    <location>
        <begin position="43"/>
        <end position="61"/>
    </location>
</feature>
<feature type="non-terminal residue" evidence="7">
    <location>
        <position position="1"/>
    </location>
</feature>
<reference evidence="7 8" key="1">
    <citation type="journal article" date="2020" name="Cell Host Microbe">
        <title>Functional and Genomic Variation between Human-Derived Isolates of Lachnospiraceae Reveals Inter- and Intra-Species Diversity.</title>
        <authorList>
            <person name="Sorbara M.T."/>
            <person name="Littmann E.R."/>
            <person name="Fontana E."/>
            <person name="Moody T.U."/>
            <person name="Kohout C.E."/>
            <person name="Gjonbalaj M."/>
            <person name="Eaton V."/>
            <person name="Seok R."/>
            <person name="Leiner I.M."/>
            <person name="Pamer E.G."/>
        </authorList>
    </citation>
    <scope>NUCLEOTIDE SEQUENCE [LARGE SCALE GENOMIC DNA]</scope>
    <source>
        <strain evidence="7 8">MSK.14.57</strain>
    </source>
</reference>
<evidence type="ECO:0000256" key="5">
    <source>
        <dbReference type="SAM" id="Phobius"/>
    </source>
</evidence>
<evidence type="ECO:0000256" key="1">
    <source>
        <dbReference type="ARBA" id="ARBA00022512"/>
    </source>
</evidence>
<dbReference type="Proteomes" id="UP001644750">
    <property type="component" value="Unassembled WGS sequence"/>
</dbReference>